<sequence length="306" mass="33339">MWDCTLEMLAEVSVVNCPQEQPMTLQQNGMNYLTFGPGMPPSVPSNLVESAVLKWADITNVMWPSDNTFDANLAWYYFANLIRASTIAVGCSSAACGINASVACVFSQPSVQPGTLVYTPGNPCQNDGQCTRFNPGYCENGLCVNAARPATATTTVASTTPRRRSTDCPSTAFTAAFRETALGTHNNFRSLVARGLARNGEYVNENAPPASRMELLEYDCGAEQLALNHVKSCDRQLSPPASRPGYKENIHILDTTETDALGALQNILWGANKYVACATQMCSGFYFTSCLYREPYAFDFDFVKTI</sequence>
<name>A0A0R3PG19_ANGCS</name>
<feature type="domain" description="SCP" evidence="1">
    <location>
        <begin position="176"/>
        <end position="298"/>
    </location>
</feature>
<dbReference type="SMART" id="SM00198">
    <property type="entry name" value="SCP"/>
    <property type="match status" value="1"/>
</dbReference>
<dbReference type="Pfam" id="PF00188">
    <property type="entry name" value="CAP"/>
    <property type="match status" value="1"/>
</dbReference>
<dbReference type="EMBL" id="UYYA01000862">
    <property type="protein sequence ID" value="VDM54770.1"/>
    <property type="molecule type" value="Genomic_DNA"/>
</dbReference>
<organism evidence="4">
    <name type="scientific">Angiostrongylus costaricensis</name>
    <name type="common">Nematode worm</name>
    <dbReference type="NCBI Taxonomy" id="334426"/>
    <lineage>
        <taxon>Eukaryota</taxon>
        <taxon>Metazoa</taxon>
        <taxon>Ecdysozoa</taxon>
        <taxon>Nematoda</taxon>
        <taxon>Chromadorea</taxon>
        <taxon>Rhabditida</taxon>
        <taxon>Rhabditina</taxon>
        <taxon>Rhabditomorpha</taxon>
        <taxon>Strongyloidea</taxon>
        <taxon>Metastrongylidae</taxon>
        <taxon>Angiostrongylus</taxon>
    </lineage>
</organism>
<evidence type="ECO:0000259" key="1">
    <source>
        <dbReference type="SMART" id="SM00198"/>
    </source>
</evidence>
<dbReference type="Proteomes" id="UP000267027">
    <property type="component" value="Unassembled WGS sequence"/>
</dbReference>
<evidence type="ECO:0000313" key="3">
    <source>
        <dbReference type="Proteomes" id="UP000267027"/>
    </source>
</evidence>
<dbReference type="InterPro" id="IPR014044">
    <property type="entry name" value="CAP_dom"/>
</dbReference>
<dbReference type="AlphaFoldDB" id="A0A0R3PG19"/>
<proteinExistence type="predicted"/>
<dbReference type="SUPFAM" id="SSF55797">
    <property type="entry name" value="PR-1-like"/>
    <property type="match status" value="2"/>
</dbReference>
<dbReference type="Gene3D" id="3.40.33.10">
    <property type="entry name" value="CAP"/>
    <property type="match status" value="2"/>
</dbReference>
<dbReference type="CDD" id="cd05380">
    <property type="entry name" value="CAP_euk"/>
    <property type="match status" value="1"/>
</dbReference>
<gene>
    <name evidence="2" type="ORF">ACOC_LOCUS3185</name>
</gene>
<keyword evidence="3" id="KW-1185">Reference proteome</keyword>
<protein>
    <submittedName>
        <fullName evidence="4">SCP domain-containing protein</fullName>
    </submittedName>
</protein>
<accession>A0A0R3PG19</accession>
<dbReference type="OMA" id="HILDTTE"/>
<dbReference type="WBParaSite" id="ACOC_0000318401-mRNA-1">
    <property type="protein sequence ID" value="ACOC_0000318401-mRNA-1"/>
    <property type="gene ID" value="ACOC_0000318401"/>
</dbReference>
<reference evidence="2 3" key="2">
    <citation type="submission" date="2018-11" db="EMBL/GenBank/DDBJ databases">
        <authorList>
            <consortium name="Pathogen Informatics"/>
        </authorList>
    </citation>
    <scope>NUCLEOTIDE SEQUENCE [LARGE SCALE GENOMIC DNA]</scope>
    <source>
        <strain evidence="2 3">Costa Rica</strain>
    </source>
</reference>
<evidence type="ECO:0000313" key="2">
    <source>
        <dbReference type="EMBL" id="VDM54770.1"/>
    </source>
</evidence>
<dbReference type="OrthoDB" id="5874910at2759"/>
<evidence type="ECO:0000313" key="4">
    <source>
        <dbReference type="WBParaSite" id="ACOC_0000318401-mRNA-1"/>
    </source>
</evidence>
<dbReference type="InterPro" id="IPR035940">
    <property type="entry name" value="CAP_sf"/>
</dbReference>
<reference evidence="4" key="1">
    <citation type="submission" date="2017-02" db="UniProtKB">
        <authorList>
            <consortium name="WormBaseParasite"/>
        </authorList>
    </citation>
    <scope>IDENTIFICATION</scope>
</reference>